<keyword evidence="2" id="KW-1185">Reference proteome</keyword>
<evidence type="ECO:0000313" key="1">
    <source>
        <dbReference type="EMBL" id="MEJ8847735.1"/>
    </source>
</evidence>
<reference evidence="1 2" key="1">
    <citation type="submission" date="2024-03" db="EMBL/GenBank/DDBJ databases">
        <title>Novel species of the genus Variovorax.</title>
        <authorList>
            <person name="Liu Q."/>
            <person name="Xin Y.-H."/>
        </authorList>
    </citation>
    <scope>NUCLEOTIDE SEQUENCE [LARGE SCALE GENOMIC DNA]</scope>
    <source>
        <strain evidence="1 2">KACC 18900</strain>
    </source>
</reference>
<evidence type="ECO:0000313" key="2">
    <source>
        <dbReference type="Proteomes" id="UP001385892"/>
    </source>
</evidence>
<gene>
    <name evidence="1" type="ORF">WKW82_13835</name>
</gene>
<comment type="caution">
    <text evidence="1">The sequence shown here is derived from an EMBL/GenBank/DDBJ whole genome shotgun (WGS) entry which is preliminary data.</text>
</comment>
<dbReference type="Proteomes" id="UP001385892">
    <property type="component" value="Unassembled WGS sequence"/>
</dbReference>
<dbReference type="EMBL" id="JBBKZT010000006">
    <property type="protein sequence ID" value="MEJ8847735.1"/>
    <property type="molecule type" value="Genomic_DNA"/>
</dbReference>
<name>A0ABU8WJN5_9BURK</name>
<organism evidence="1 2">
    <name type="scientific">Variovorax rhizosphaerae</name>
    <dbReference type="NCBI Taxonomy" id="1836200"/>
    <lineage>
        <taxon>Bacteria</taxon>
        <taxon>Pseudomonadati</taxon>
        <taxon>Pseudomonadota</taxon>
        <taxon>Betaproteobacteria</taxon>
        <taxon>Burkholderiales</taxon>
        <taxon>Comamonadaceae</taxon>
        <taxon>Variovorax</taxon>
    </lineage>
</organism>
<sequence length="44" mass="4462">MLGLLMARDAVIFDTPAAVATSISVTPRGGTDGERAMLEAEGGI</sequence>
<accession>A0ABU8WJN5</accession>
<proteinExistence type="predicted"/>
<protein>
    <submittedName>
        <fullName evidence="1">Uncharacterized protein</fullName>
    </submittedName>
</protein>